<proteinExistence type="predicted"/>
<sequence>MRTPINVLLTGLSIAQFLLALNYLIFLAIEQLKLLCYEFPWSYGVAVYRFFNVNLNIVFHTVAFAHTIVVAIFRYGAIRWPIAANRTLLQNKTAFYASLAVWHVVPILCIPVFLSSKVAKTEGLCQMKQMYDLNYSKNAALVAGIFWMFGIVLKLIPSLVLSVFLILLIKSLRRVERRRQIGFSAAPNYKNNDVNSQSSLLATANCGRNARMIATQRTTRMLIAIMILCVSVEFPHGMLNLCTAIYGEKFGIIIYDHLGSVMEMLTLFYSSVSFTLYCAMSNDFQNTFKRVFLKWRKKGNRYELEQSCTTSL</sequence>
<name>A0AC35EWF6_9BILA</name>
<dbReference type="WBParaSite" id="PS1159_v2.g11266.t1">
    <property type="protein sequence ID" value="PS1159_v2.g11266.t1"/>
    <property type="gene ID" value="PS1159_v2.g11266"/>
</dbReference>
<dbReference type="Proteomes" id="UP000887580">
    <property type="component" value="Unplaced"/>
</dbReference>
<accession>A0AC35EWF6</accession>
<organism evidence="1 2">
    <name type="scientific">Panagrolaimus sp. PS1159</name>
    <dbReference type="NCBI Taxonomy" id="55785"/>
    <lineage>
        <taxon>Eukaryota</taxon>
        <taxon>Metazoa</taxon>
        <taxon>Ecdysozoa</taxon>
        <taxon>Nematoda</taxon>
        <taxon>Chromadorea</taxon>
        <taxon>Rhabditida</taxon>
        <taxon>Tylenchina</taxon>
        <taxon>Panagrolaimomorpha</taxon>
        <taxon>Panagrolaimoidea</taxon>
        <taxon>Panagrolaimidae</taxon>
        <taxon>Panagrolaimus</taxon>
    </lineage>
</organism>
<evidence type="ECO:0000313" key="1">
    <source>
        <dbReference type="Proteomes" id="UP000887580"/>
    </source>
</evidence>
<protein>
    <submittedName>
        <fullName evidence="2">G-protein coupled receptors family 1 profile domain-containing protein</fullName>
    </submittedName>
</protein>
<evidence type="ECO:0000313" key="2">
    <source>
        <dbReference type="WBParaSite" id="PS1159_v2.g11266.t1"/>
    </source>
</evidence>
<reference evidence="2" key="1">
    <citation type="submission" date="2022-11" db="UniProtKB">
        <authorList>
            <consortium name="WormBaseParasite"/>
        </authorList>
    </citation>
    <scope>IDENTIFICATION</scope>
</reference>